<sequence>MPNTTRSPALCTRCQEPTFKPRVDLNSLELYVNSLSKVDPFDLDTPEVSEMIILCDGDLEDYEADLMPLRSQILFIEEQQARLKAYKARLRSLASPIRKLPNEVLASIFDSVCASIRIFSENCLRKRFFLN</sequence>
<dbReference type="AlphaFoldDB" id="A0A6A4I0G9"/>
<evidence type="ECO:0000313" key="1">
    <source>
        <dbReference type="EMBL" id="KAE9402717.1"/>
    </source>
</evidence>
<organism evidence="1 2">
    <name type="scientific">Gymnopus androsaceus JB14</name>
    <dbReference type="NCBI Taxonomy" id="1447944"/>
    <lineage>
        <taxon>Eukaryota</taxon>
        <taxon>Fungi</taxon>
        <taxon>Dikarya</taxon>
        <taxon>Basidiomycota</taxon>
        <taxon>Agaricomycotina</taxon>
        <taxon>Agaricomycetes</taxon>
        <taxon>Agaricomycetidae</taxon>
        <taxon>Agaricales</taxon>
        <taxon>Marasmiineae</taxon>
        <taxon>Omphalotaceae</taxon>
        <taxon>Gymnopus</taxon>
    </lineage>
</organism>
<accession>A0A6A4I0G9</accession>
<reference evidence="1" key="1">
    <citation type="journal article" date="2019" name="Environ. Microbiol.">
        <title>Fungal ecological strategies reflected in gene transcription - a case study of two litter decomposers.</title>
        <authorList>
            <person name="Barbi F."/>
            <person name="Kohler A."/>
            <person name="Barry K."/>
            <person name="Baskaran P."/>
            <person name="Daum C."/>
            <person name="Fauchery L."/>
            <person name="Ihrmark K."/>
            <person name="Kuo A."/>
            <person name="LaButti K."/>
            <person name="Lipzen A."/>
            <person name="Morin E."/>
            <person name="Grigoriev I.V."/>
            <person name="Henrissat B."/>
            <person name="Lindahl B."/>
            <person name="Martin F."/>
        </authorList>
    </citation>
    <scope>NUCLEOTIDE SEQUENCE</scope>
    <source>
        <strain evidence="1">JB14</strain>
    </source>
</reference>
<name>A0A6A4I0G9_9AGAR</name>
<dbReference type="Proteomes" id="UP000799118">
    <property type="component" value="Unassembled WGS sequence"/>
</dbReference>
<dbReference type="OrthoDB" id="3266451at2759"/>
<protein>
    <submittedName>
        <fullName evidence="1">Uncharacterized protein</fullName>
    </submittedName>
</protein>
<proteinExistence type="predicted"/>
<keyword evidence="2" id="KW-1185">Reference proteome</keyword>
<evidence type="ECO:0000313" key="2">
    <source>
        <dbReference type="Proteomes" id="UP000799118"/>
    </source>
</evidence>
<gene>
    <name evidence="1" type="ORF">BT96DRAFT_537857</name>
</gene>
<dbReference type="EMBL" id="ML769432">
    <property type="protein sequence ID" value="KAE9402717.1"/>
    <property type="molecule type" value="Genomic_DNA"/>
</dbReference>